<feature type="domain" description="Toprim" evidence="5">
    <location>
        <begin position="410"/>
        <end position="494"/>
    </location>
</feature>
<dbReference type="GO" id="GO:0003677">
    <property type="term" value="F:DNA binding"/>
    <property type="evidence" value="ECO:0007669"/>
    <property type="project" value="InterPro"/>
</dbReference>
<dbReference type="Pfam" id="PF01751">
    <property type="entry name" value="Toprim"/>
    <property type="match status" value="1"/>
</dbReference>
<evidence type="ECO:0000259" key="4">
    <source>
        <dbReference type="Pfam" id="PF00204"/>
    </source>
</evidence>
<dbReference type="SUPFAM" id="SSF55874">
    <property type="entry name" value="ATPase domain of HSP90 chaperone/DNA topoisomerase II/histidine kinase"/>
    <property type="match status" value="1"/>
</dbReference>
<evidence type="ECO:0000259" key="5">
    <source>
        <dbReference type="Pfam" id="PF01751"/>
    </source>
</evidence>
<dbReference type="PANTHER" id="PTHR45866:SF2">
    <property type="entry name" value="DNA TOPOISOMERASE (ATP-HYDROLYZING)"/>
    <property type="match status" value="1"/>
</dbReference>
<dbReference type="GO" id="GO:0003918">
    <property type="term" value="F:DNA topoisomerase type II (double strand cut, ATP-hydrolyzing) activity"/>
    <property type="evidence" value="ECO:0007669"/>
    <property type="project" value="UniProtKB-EC"/>
</dbReference>
<evidence type="ECO:0000256" key="2">
    <source>
        <dbReference type="ARBA" id="ARBA00012895"/>
    </source>
</evidence>
<evidence type="ECO:0000256" key="1">
    <source>
        <dbReference type="ARBA" id="ARBA00000185"/>
    </source>
</evidence>
<comment type="catalytic activity">
    <reaction evidence="1">
        <text>ATP-dependent breakage, passage and rejoining of double-stranded DNA.</text>
        <dbReference type="EC" id="5.6.2.2"/>
    </reaction>
</comment>
<evidence type="ECO:0000256" key="3">
    <source>
        <dbReference type="ARBA" id="ARBA00023235"/>
    </source>
</evidence>
<organism evidence="6">
    <name type="scientific">Siphoviridae sp. ctnPP24</name>
    <dbReference type="NCBI Taxonomy" id="2825662"/>
    <lineage>
        <taxon>Viruses</taxon>
        <taxon>Duplodnaviria</taxon>
        <taxon>Heunggongvirae</taxon>
        <taxon>Uroviricota</taxon>
        <taxon>Caudoviricetes</taxon>
    </lineage>
</organism>
<reference evidence="6" key="1">
    <citation type="journal article" date="2021" name="Proc. Natl. Acad. Sci. U.S.A.">
        <title>A Catalog of Tens of Thousands of Viruses from Human Metagenomes Reveals Hidden Associations with Chronic Diseases.</title>
        <authorList>
            <person name="Tisza M.J."/>
            <person name="Buck C.B."/>
        </authorList>
    </citation>
    <scope>NUCLEOTIDE SEQUENCE</scope>
    <source>
        <strain evidence="6">CtnPP24</strain>
    </source>
</reference>
<dbReference type="EMBL" id="BK015962">
    <property type="protein sequence ID" value="DAF87309.1"/>
    <property type="molecule type" value="Genomic_DNA"/>
</dbReference>
<dbReference type="PANTHER" id="PTHR45866">
    <property type="entry name" value="DNA GYRASE/TOPOISOMERASE SUBUNIT B"/>
    <property type="match status" value="1"/>
</dbReference>
<dbReference type="SMART" id="SM00433">
    <property type="entry name" value="TOP2c"/>
    <property type="match status" value="1"/>
</dbReference>
<dbReference type="Gene3D" id="3.30.565.10">
    <property type="entry name" value="Histidine kinase-like ATPase, C-terminal domain"/>
    <property type="match status" value="1"/>
</dbReference>
<dbReference type="InterPro" id="IPR013506">
    <property type="entry name" value="Topo_IIA_bsu_dom2"/>
</dbReference>
<dbReference type="Pfam" id="PF00204">
    <property type="entry name" value="DNA_gyraseB"/>
    <property type="match status" value="1"/>
</dbReference>
<dbReference type="EC" id="5.6.2.2" evidence="2"/>
<protein>
    <recommendedName>
        <fullName evidence="2">DNA topoisomerase (ATP-hydrolyzing)</fullName>
        <ecNumber evidence="2">5.6.2.2</ecNumber>
    </recommendedName>
</protein>
<dbReference type="InterPro" id="IPR020568">
    <property type="entry name" value="Ribosomal_Su5_D2-typ_SF"/>
</dbReference>
<dbReference type="SUPFAM" id="SSF56719">
    <property type="entry name" value="Type II DNA topoisomerase"/>
    <property type="match status" value="1"/>
</dbReference>
<dbReference type="GO" id="GO:0006265">
    <property type="term" value="P:DNA topological change"/>
    <property type="evidence" value="ECO:0007669"/>
    <property type="project" value="InterPro"/>
</dbReference>
<dbReference type="Gene3D" id="3.30.230.10">
    <property type="match status" value="1"/>
</dbReference>
<dbReference type="SUPFAM" id="SSF54211">
    <property type="entry name" value="Ribosomal protein S5 domain 2-like"/>
    <property type="match status" value="1"/>
</dbReference>
<sequence length="495" mass="54968">MAKNDNVMEIESLSPLEHVRLRSDVYAGDCSDATQLIIEILGNSIDEYNIGYGKEIIVKVDNKNHIYSVEDCGRGFPINELREDGETTLQASFDVLNTSGKFRNDGSYAGVSLGKNGQGGKLTNFLSHSMEVYSCRNYNYELVQFKEGVFQERKLGKSTKEHGTTVTFNPSEEFFDSPTINESKVKQFCNEITCLCPGLIIDYNGKKIFHENGISDLLSSQVKDNIEIISNRFIEEFTYGKQGMSVGLTYTSSSSSSIISYVNCGLTSAGPHIASMKSTITRILNKWAKENNLLGDKDKNLDGASLQEGLILVSNITAENVKYEAQVKSTVTKIDTDFTSIFGQQLEVWLDSNPEDAKAILEKAILARKAAEAAKRARAAVKNNKKRGNNFLKMPTSLSDCWSKDRSICELYLTEGRSASSNMVAGRDSKFQAVYGVRGKMLSVLKVKQESIIKNQEINNLIQALGLEFNPKTAKCIYDKSKLRYDKIITATDAK</sequence>
<proteinExistence type="predicted"/>
<dbReference type="InterPro" id="IPR001241">
    <property type="entry name" value="Topo_IIA"/>
</dbReference>
<name>A0A8S5TYM9_9CAUD</name>
<accession>A0A8S5TYM9</accession>
<dbReference type="PRINTS" id="PR00418">
    <property type="entry name" value="TPI2FAMILY"/>
</dbReference>
<evidence type="ECO:0000313" key="6">
    <source>
        <dbReference type="EMBL" id="DAF87309.1"/>
    </source>
</evidence>
<dbReference type="GO" id="GO:0005524">
    <property type="term" value="F:ATP binding"/>
    <property type="evidence" value="ECO:0007669"/>
    <property type="project" value="InterPro"/>
</dbReference>
<dbReference type="Gene3D" id="3.40.50.670">
    <property type="match status" value="1"/>
</dbReference>
<dbReference type="InterPro" id="IPR013760">
    <property type="entry name" value="Topo_IIA-like_dom_sf"/>
</dbReference>
<keyword evidence="3" id="KW-0413">Isomerase</keyword>
<feature type="domain" description="DNA topoisomerase type IIA subunit B" evidence="4">
    <location>
        <begin position="213"/>
        <end position="379"/>
    </location>
</feature>
<dbReference type="InterPro" id="IPR013759">
    <property type="entry name" value="Topo_IIA_B_C"/>
</dbReference>
<dbReference type="InterPro" id="IPR006171">
    <property type="entry name" value="TOPRIM_dom"/>
</dbReference>
<dbReference type="InterPro" id="IPR014721">
    <property type="entry name" value="Ribsml_uS5_D2-typ_fold_subgr"/>
</dbReference>
<dbReference type="InterPro" id="IPR036890">
    <property type="entry name" value="HATPase_C_sf"/>
</dbReference>